<evidence type="ECO:0000313" key="3">
    <source>
        <dbReference type="Proteomes" id="UP000316426"/>
    </source>
</evidence>
<keyword evidence="2" id="KW-0808">Transferase</keyword>
<dbReference type="Proteomes" id="UP000316426">
    <property type="component" value="Chromosome"/>
</dbReference>
<proteinExistence type="predicted"/>
<dbReference type="PANTHER" id="PTHR43667">
    <property type="entry name" value="CYCLOPROPANE-FATTY-ACYL-PHOSPHOLIPID SYNTHASE"/>
    <property type="match status" value="1"/>
</dbReference>
<dbReference type="InterPro" id="IPR050723">
    <property type="entry name" value="CFA/CMAS"/>
</dbReference>
<dbReference type="InterPro" id="IPR029063">
    <property type="entry name" value="SAM-dependent_MTases_sf"/>
</dbReference>
<dbReference type="RefSeq" id="WP_145113866.1">
    <property type="nucleotide sequence ID" value="NZ_CP036349.1"/>
</dbReference>
<dbReference type="KEGG" id="bmei:Spa11_31860"/>
<accession>A0A518KB12</accession>
<gene>
    <name evidence="2" type="primary">cfa_3</name>
    <name evidence="2" type="ORF">Spa11_31860</name>
</gene>
<dbReference type="GO" id="GO:0008825">
    <property type="term" value="F:cyclopropane-fatty-acyl-phospholipid synthase activity"/>
    <property type="evidence" value="ECO:0007669"/>
    <property type="project" value="UniProtKB-EC"/>
</dbReference>
<keyword evidence="3" id="KW-1185">Reference proteome</keyword>
<reference evidence="2 3" key="1">
    <citation type="submission" date="2019-02" db="EMBL/GenBank/DDBJ databases">
        <title>Deep-cultivation of Planctomycetes and their phenomic and genomic characterization uncovers novel biology.</title>
        <authorList>
            <person name="Wiegand S."/>
            <person name="Jogler M."/>
            <person name="Boedeker C."/>
            <person name="Pinto D."/>
            <person name="Vollmers J."/>
            <person name="Rivas-Marin E."/>
            <person name="Kohn T."/>
            <person name="Peeters S.H."/>
            <person name="Heuer A."/>
            <person name="Rast P."/>
            <person name="Oberbeckmann S."/>
            <person name="Bunk B."/>
            <person name="Jeske O."/>
            <person name="Meyerdierks A."/>
            <person name="Storesund J.E."/>
            <person name="Kallscheuer N."/>
            <person name="Luecker S."/>
            <person name="Lage O.M."/>
            <person name="Pohl T."/>
            <person name="Merkel B.J."/>
            <person name="Hornburger P."/>
            <person name="Mueller R.-W."/>
            <person name="Bruemmer F."/>
            <person name="Labrenz M."/>
            <person name="Spormann A.M."/>
            <person name="Op den Camp H."/>
            <person name="Overmann J."/>
            <person name="Amann R."/>
            <person name="Jetten M.S.M."/>
            <person name="Mascher T."/>
            <person name="Medema M.H."/>
            <person name="Devos D.P."/>
            <person name="Kaster A.-K."/>
            <person name="Ovreas L."/>
            <person name="Rohde M."/>
            <person name="Galperin M.Y."/>
            <person name="Jogler C."/>
        </authorList>
    </citation>
    <scope>NUCLEOTIDE SEQUENCE [LARGE SCALE GENOMIC DNA]</scope>
    <source>
        <strain evidence="2 3">Spa11</strain>
    </source>
</reference>
<dbReference type="SUPFAM" id="SSF53335">
    <property type="entry name" value="S-adenosyl-L-methionine-dependent methyltransferases"/>
    <property type="match status" value="1"/>
</dbReference>
<dbReference type="CDD" id="cd02440">
    <property type="entry name" value="AdoMet_MTases"/>
    <property type="match status" value="1"/>
</dbReference>
<feature type="region of interest" description="Disordered" evidence="1">
    <location>
        <begin position="1"/>
        <end position="31"/>
    </location>
</feature>
<dbReference type="EC" id="2.1.1.79" evidence="2"/>
<evidence type="ECO:0000256" key="1">
    <source>
        <dbReference type="SAM" id="MobiDB-lite"/>
    </source>
</evidence>
<sequence length="342" mass="38819">MTLLSEPLTPVPSAERPGVADRLDLPEPPRRVPPVRRVQTCYALMHIAAGAGVRDFADGEYTESDTTLEEGIIRQNDYLLDEVGCTRPGFRLLEIGSGYGRLLRQARQRGAVGVGVNISPEQVRDCQEQGLEVHCCNYRDLMEAPEWQGRFDGVVANGSLEHWVQPEDVKAGQANAIYNEAFEIAQRMLDPQDADARFVTTAIHVPESLDPDALLTDWRRLPKGSSERMFSLLHHWFGGYYPTYTQLAECAQPYFALEKQTDGTTGYGAASQYRMSRMRRALATKPKVLWKIAQSLLRRPRRTSELLYAYFIAEAWDWQFRGETPPTRLLRQTWRRNATLAT</sequence>
<protein>
    <submittedName>
        <fullName evidence="2">Cyclopropane-fatty-acyl-phospholipid synthase</fullName>
        <ecNumber evidence="2">2.1.1.79</ecNumber>
    </submittedName>
</protein>
<dbReference type="Gene3D" id="3.40.50.150">
    <property type="entry name" value="Vaccinia Virus protein VP39"/>
    <property type="match status" value="1"/>
</dbReference>
<dbReference type="EMBL" id="CP036349">
    <property type="protein sequence ID" value="QDV74977.1"/>
    <property type="molecule type" value="Genomic_DNA"/>
</dbReference>
<feature type="compositionally biased region" description="Basic and acidic residues" evidence="1">
    <location>
        <begin position="18"/>
        <end position="30"/>
    </location>
</feature>
<dbReference type="Pfam" id="PF02353">
    <property type="entry name" value="CMAS"/>
    <property type="match status" value="1"/>
</dbReference>
<organism evidence="2 3">
    <name type="scientific">Botrimarina mediterranea</name>
    <dbReference type="NCBI Taxonomy" id="2528022"/>
    <lineage>
        <taxon>Bacteria</taxon>
        <taxon>Pseudomonadati</taxon>
        <taxon>Planctomycetota</taxon>
        <taxon>Planctomycetia</taxon>
        <taxon>Pirellulales</taxon>
        <taxon>Lacipirellulaceae</taxon>
        <taxon>Botrimarina</taxon>
    </lineage>
</organism>
<dbReference type="GO" id="GO:0032259">
    <property type="term" value="P:methylation"/>
    <property type="evidence" value="ECO:0007669"/>
    <property type="project" value="UniProtKB-KW"/>
</dbReference>
<dbReference type="AlphaFoldDB" id="A0A518KB12"/>
<name>A0A518KB12_9BACT</name>
<dbReference type="PANTHER" id="PTHR43667:SF2">
    <property type="entry name" value="FATTY ACID C-METHYL TRANSFERASE"/>
    <property type="match status" value="1"/>
</dbReference>
<evidence type="ECO:0000313" key="2">
    <source>
        <dbReference type="EMBL" id="QDV74977.1"/>
    </source>
</evidence>
<keyword evidence="2" id="KW-0489">Methyltransferase</keyword>